<organism evidence="1 2">
    <name type="scientific">Tremella mesenterica</name>
    <name type="common">Jelly fungus</name>
    <dbReference type="NCBI Taxonomy" id="5217"/>
    <lineage>
        <taxon>Eukaryota</taxon>
        <taxon>Fungi</taxon>
        <taxon>Dikarya</taxon>
        <taxon>Basidiomycota</taxon>
        <taxon>Agaricomycotina</taxon>
        <taxon>Tremellomycetes</taxon>
        <taxon>Tremellales</taxon>
        <taxon>Tremellaceae</taxon>
        <taxon>Tremella</taxon>
    </lineage>
</organism>
<reference evidence="1 2" key="1">
    <citation type="submission" date="2016-06" db="EMBL/GenBank/DDBJ databases">
        <title>Evolution of pathogenesis and genome organization in the Tremellales.</title>
        <authorList>
            <person name="Cuomo C."/>
            <person name="Litvintseva A."/>
            <person name="Heitman J."/>
            <person name="Chen Y."/>
            <person name="Sun S."/>
            <person name="Springer D."/>
            <person name="Dromer F."/>
            <person name="Young S."/>
            <person name="Zeng Q."/>
            <person name="Chapman S."/>
            <person name="Gujja S."/>
            <person name="Saif S."/>
            <person name="Birren B."/>
        </authorList>
    </citation>
    <scope>NUCLEOTIDE SEQUENCE [LARGE SCALE GENOMIC DNA]</scope>
    <source>
        <strain evidence="1 2">ATCC 28783</strain>
    </source>
</reference>
<dbReference type="InParanoid" id="A0A4Q1BR04"/>
<dbReference type="EMBL" id="SDIL01000019">
    <property type="protein sequence ID" value="RXK40373.1"/>
    <property type="molecule type" value="Genomic_DNA"/>
</dbReference>
<gene>
    <name evidence="1" type="ORF">M231_02356</name>
</gene>
<dbReference type="Proteomes" id="UP000289152">
    <property type="component" value="Unassembled WGS sequence"/>
</dbReference>
<accession>A0A4Q1BR04</accession>
<name>A0A4Q1BR04_TREME</name>
<dbReference type="Pfam" id="PF14223">
    <property type="entry name" value="Retrotran_gag_2"/>
    <property type="match status" value="1"/>
</dbReference>
<dbReference type="OrthoDB" id="2599942at2759"/>
<comment type="caution">
    <text evidence="1">The sequence shown here is derived from an EMBL/GenBank/DDBJ whole genome shotgun (WGS) entry which is preliminary data.</text>
</comment>
<protein>
    <submittedName>
        <fullName evidence="1">Uncharacterized protein</fullName>
    </submittedName>
</protein>
<evidence type="ECO:0000313" key="2">
    <source>
        <dbReference type="Proteomes" id="UP000289152"/>
    </source>
</evidence>
<keyword evidence="2" id="KW-1185">Reference proteome</keyword>
<sequence length="230" mass="25749">MSLSDSEEEKMISRRRVVLKGADNFKEWERSIVTRLIRKDLDDVIQSDAQVPTTAVERQTWGKKDRKAWAAIDESIDSSIHNVLPPDLLDISTSTTASPLGLKAKSLYDHLRLNYSAARSTRKAELYRIIWRTDIEESNPITSISAMRRAFNDLTASSVSMADSQLAYAILIALPPTYSVLASTFYMLGDPSSAEVISAINDEFRRRQTQEANTLALTAKVPRQLSQGKV</sequence>
<evidence type="ECO:0000313" key="1">
    <source>
        <dbReference type="EMBL" id="RXK40373.1"/>
    </source>
</evidence>
<dbReference type="VEuPathDB" id="FungiDB:TREMEDRAFT_66358"/>
<proteinExistence type="predicted"/>
<dbReference type="AlphaFoldDB" id="A0A4Q1BR04"/>